<accession>A0A3Q0J4F4</accession>
<evidence type="ECO:0000256" key="4">
    <source>
        <dbReference type="ARBA" id="ARBA00022737"/>
    </source>
</evidence>
<dbReference type="InterPro" id="IPR012580">
    <property type="entry name" value="NUC153"/>
</dbReference>
<dbReference type="InterPro" id="IPR015943">
    <property type="entry name" value="WD40/YVTN_repeat-like_dom_sf"/>
</dbReference>
<dbReference type="AlphaFoldDB" id="A0A3Q0J4F4"/>
<feature type="compositionally biased region" description="Basic and acidic residues" evidence="7">
    <location>
        <begin position="514"/>
        <end position="538"/>
    </location>
</feature>
<feature type="compositionally biased region" description="Basic and acidic residues" evidence="7">
    <location>
        <begin position="562"/>
        <end position="578"/>
    </location>
</feature>
<keyword evidence="11" id="KW-1185">Reference proteome</keyword>
<evidence type="ECO:0000256" key="3">
    <source>
        <dbReference type="ARBA" id="ARBA00022574"/>
    </source>
</evidence>
<feature type="domain" description="Nucleolar protein 10-like N-terminal" evidence="10">
    <location>
        <begin position="24"/>
        <end position="92"/>
    </location>
</feature>
<name>A0A3Q0J4F4_DIACI</name>
<comment type="similarity">
    <text evidence="2">Belongs to the WD repeat NOL10/ENP2 family.</text>
</comment>
<feature type="domain" description="Nucleolar protein 10-like second" evidence="9">
    <location>
        <begin position="315"/>
        <end position="362"/>
    </location>
</feature>
<dbReference type="Gene3D" id="2.130.10.10">
    <property type="entry name" value="YVTN repeat-like/Quinoprotein amine dehydrogenase"/>
    <property type="match status" value="1"/>
</dbReference>
<dbReference type="InterPro" id="IPR036322">
    <property type="entry name" value="WD40_repeat_dom_sf"/>
</dbReference>
<feature type="region of interest" description="Disordered" evidence="7">
    <location>
        <begin position="465"/>
        <end position="650"/>
    </location>
</feature>
<dbReference type="SUPFAM" id="SSF50978">
    <property type="entry name" value="WD40 repeat-like"/>
    <property type="match status" value="1"/>
</dbReference>
<dbReference type="PaxDb" id="121845-A0A3Q0J4F4"/>
<feature type="coiled-coil region" evidence="6">
    <location>
        <begin position="396"/>
        <end position="423"/>
    </location>
</feature>
<dbReference type="Pfam" id="PF23098">
    <property type="entry name" value="Beta-prop_NOL10_N"/>
    <property type="match status" value="1"/>
</dbReference>
<evidence type="ECO:0000259" key="8">
    <source>
        <dbReference type="Pfam" id="PF08159"/>
    </source>
</evidence>
<reference evidence="12" key="1">
    <citation type="submission" date="2025-08" db="UniProtKB">
        <authorList>
            <consortium name="RefSeq"/>
        </authorList>
    </citation>
    <scope>IDENTIFICATION</scope>
</reference>
<dbReference type="GO" id="GO:0032040">
    <property type="term" value="C:small-subunit processome"/>
    <property type="evidence" value="ECO:0007669"/>
    <property type="project" value="TreeGrafter"/>
</dbReference>
<keyword evidence="6" id="KW-0175">Coiled coil</keyword>
<dbReference type="InterPro" id="IPR056551">
    <property type="entry name" value="Beta-prop_NOL10_N"/>
</dbReference>
<dbReference type="PANTHER" id="PTHR14927:SF0">
    <property type="entry name" value="NUCLEOLAR PROTEIN 10"/>
    <property type="match status" value="1"/>
</dbReference>
<keyword evidence="4" id="KW-0677">Repeat</keyword>
<organism evidence="11 12">
    <name type="scientific">Diaphorina citri</name>
    <name type="common">Asian citrus psyllid</name>
    <dbReference type="NCBI Taxonomy" id="121845"/>
    <lineage>
        <taxon>Eukaryota</taxon>
        <taxon>Metazoa</taxon>
        <taxon>Ecdysozoa</taxon>
        <taxon>Arthropoda</taxon>
        <taxon>Hexapoda</taxon>
        <taxon>Insecta</taxon>
        <taxon>Pterygota</taxon>
        <taxon>Neoptera</taxon>
        <taxon>Paraneoptera</taxon>
        <taxon>Hemiptera</taxon>
        <taxon>Sternorrhyncha</taxon>
        <taxon>Psylloidea</taxon>
        <taxon>Psyllidae</taxon>
        <taxon>Diaphorininae</taxon>
        <taxon>Diaphorina</taxon>
    </lineage>
</organism>
<feature type="compositionally biased region" description="Basic and acidic residues" evidence="7">
    <location>
        <begin position="479"/>
        <end position="492"/>
    </location>
</feature>
<dbReference type="GO" id="GO:0030686">
    <property type="term" value="C:90S preribosome"/>
    <property type="evidence" value="ECO:0007669"/>
    <property type="project" value="TreeGrafter"/>
</dbReference>
<feature type="compositionally biased region" description="Basic residues" evidence="7">
    <location>
        <begin position="639"/>
        <end position="650"/>
    </location>
</feature>
<evidence type="ECO:0000256" key="5">
    <source>
        <dbReference type="ARBA" id="ARBA00023242"/>
    </source>
</evidence>
<dbReference type="RefSeq" id="XP_026683384.1">
    <property type="nucleotide sequence ID" value="XM_026827583.1"/>
</dbReference>
<evidence type="ECO:0000313" key="11">
    <source>
        <dbReference type="Proteomes" id="UP000079169"/>
    </source>
</evidence>
<evidence type="ECO:0000313" key="12">
    <source>
        <dbReference type="RefSeq" id="XP_026683384.1"/>
    </source>
</evidence>
<feature type="compositionally biased region" description="Acidic residues" evidence="7">
    <location>
        <begin position="494"/>
        <end position="513"/>
    </location>
</feature>
<feature type="compositionally biased region" description="Acidic residues" evidence="7">
    <location>
        <begin position="539"/>
        <end position="560"/>
    </location>
</feature>
<dbReference type="Pfam" id="PF08159">
    <property type="entry name" value="NUC153"/>
    <property type="match status" value="1"/>
</dbReference>
<dbReference type="Pfam" id="PF23097">
    <property type="entry name" value="NOL10_2nd"/>
    <property type="match status" value="1"/>
</dbReference>
<keyword evidence="5" id="KW-0539">Nucleus</keyword>
<dbReference type="Proteomes" id="UP000079169">
    <property type="component" value="Unplaced"/>
</dbReference>
<sequence>MNELSKDQINNQTCLFISSSDIRRRIELIQDFEMPGVSTSVRISPDGQYVLSTGIYKPRVRCYETDNLSMKFERCFDSEVVTFEILSDDYSKWLSERKRRKLLKSNVDIRRRIELIQDFEMPANKWKTLEIFSPIFYSSGSELNSIAINPVHQLICVGTIEGKVEAWDPRMKVKAGTLDCAFNCISNERDTVLEGFPSISSLNFNGPLTLGVGTHTGQILLYDILNFIKQINRERRRNEKLEAEQENNPDENGDEEEGEEDDNDMDKINRREQMQDRTEQGEKKLKKKNLGPAPKWCGFLDNLTEELEENIIENVYDDYKFVTRQELEDLGLGHLIGTSLLRAYMHGFFMDIRLYRKAKSVSAPFEFEEFKKKKIRERIEQERTRGVQLNKLPKVNQELALKLMDEKQKAEETESRKKKKKLQLSANLLEDDRFSKLFENPDFQVDTNAEEYRLLNPVLTRLDKHRQKQLRKQMAAQELRQDKEEKEGKASSDESSEEEEEDEEEEESSDDDQAWTKEIKKTYKQINRERRRNEKLEAEQENNPDENGEEEEGEEDDNDMDTINRREQMQDRTEQGEKKLKKKKLSLEERLAEGFSRRQDKEKWSMKHHADRKSLMRPPPTKLARSKFYAGPGTTQQNRFKKKANFKRKA</sequence>
<gene>
    <name evidence="12" type="primary">LOC103514685</name>
</gene>
<keyword evidence="3" id="KW-0853">WD repeat</keyword>
<dbReference type="PANTHER" id="PTHR14927">
    <property type="entry name" value="NUCLEOLAR PROTEIN 10"/>
    <property type="match status" value="1"/>
</dbReference>
<protein>
    <submittedName>
        <fullName evidence="12">Nucleolar protein 10-like</fullName>
    </submittedName>
</protein>
<evidence type="ECO:0000256" key="7">
    <source>
        <dbReference type="SAM" id="MobiDB-lite"/>
    </source>
</evidence>
<dbReference type="KEGG" id="dci:103514685"/>
<comment type="subcellular location">
    <subcellularLocation>
        <location evidence="1">Nucleus</location>
        <location evidence="1">Nucleolus</location>
    </subcellularLocation>
</comment>
<evidence type="ECO:0000259" key="10">
    <source>
        <dbReference type="Pfam" id="PF23098"/>
    </source>
</evidence>
<evidence type="ECO:0000256" key="2">
    <source>
        <dbReference type="ARBA" id="ARBA00005264"/>
    </source>
</evidence>
<proteinExistence type="inferred from homology"/>
<evidence type="ECO:0000256" key="1">
    <source>
        <dbReference type="ARBA" id="ARBA00004604"/>
    </source>
</evidence>
<dbReference type="STRING" id="121845.A0A3Q0J4F4"/>
<feature type="compositionally biased region" description="Acidic residues" evidence="7">
    <location>
        <begin position="244"/>
        <end position="264"/>
    </location>
</feature>
<dbReference type="InterPro" id="IPR056550">
    <property type="entry name" value="NOL10_2nd"/>
</dbReference>
<feature type="domain" description="NUC153" evidence="8">
    <location>
        <begin position="431"/>
        <end position="458"/>
    </location>
</feature>
<dbReference type="GeneID" id="103514685"/>
<evidence type="ECO:0000259" key="9">
    <source>
        <dbReference type="Pfam" id="PF23097"/>
    </source>
</evidence>
<dbReference type="InterPro" id="IPR040382">
    <property type="entry name" value="NOL10/Enp2"/>
</dbReference>
<feature type="region of interest" description="Disordered" evidence="7">
    <location>
        <begin position="238"/>
        <end position="266"/>
    </location>
</feature>
<evidence type="ECO:0000256" key="6">
    <source>
        <dbReference type="SAM" id="Coils"/>
    </source>
</evidence>
<feature type="compositionally biased region" description="Basic and acidic residues" evidence="7">
    <location>
        <begin position="585"/>
        <end position="605"/>
    </location>
</feature>
<dbReference type="GO" id="GO:0000462">
    <property type="term" value="P:maturation of SSU-rRNA from tricistronic rRNA transcript (SSU-rRNA, 5.8S rRNA, LSU-rRNA)"/>
    <property type="evidence" value="ECO:0007669"/>
    <property type="project" value="TreeGrafter"/>
</dbReference>